<keyword evidence="1" id="KW-0472">Membrane</keyword>
<dbReference type="RefSeq" id="WP_054493028.1">
    <property type="nucleotide sequence ID" value="NZ_BBZA01000116.1"/>
</dbReference>
<dbReference type="Proteomes" id="UP000037784">
    <property type="component" value="Unassembled WGS sequence"/>
</dbReference>
<keyword evidence="1" id="KW-0812">Transmembrane</keyword>
<gene>
    <name evidence="3" type="ORF">ARMA_1576</name>
    <name evidence="4" type="ORF">SE16_00915</name>
</gene>
<reference evidence="3" key="1">
    <citation type="journal article" date="2015" name="Genome Announc.">
        <title>Draft Genome Sequence of a Heterotrophic Facultative Anaerobic Thermophilic Bacterium, Ardenticatena maritima Strain 110ST.</title>
        <authorList>
            <person name="Kawaichi S."/>
            <person name="Yoshida T."/>
            <person name="Sako Y."/>
            <person name="Nakamura R."/>
        </authorList>
    </citation>
    <scope>NUCLEOTIDE SEQUENCE [LARGE SCALE GENOMIC DNA]</scope>
    <source>
        <strain evidence="3">110S</strain>
    </source>
</reference>
<dbReference type="OrthoDB" id="9801493at2"/>
<evidence type="ECO:0000313" key="6">
    <source>
        <dbReference type="Proteomes" id="UP000050502"/>
    </source>
</evidence>
<dbReference type="InterPro" id="IPR017853">
    <property type="entry name" value="GH"/>
</dbReference>
<reference evidence="5" key="3">
    <citation type="submission" date="2015-08" db="EMBL/GenBank/DDBJ databases">
        <title>Draft Genome Sequence of a Heterotrophic Facultative Anaerobic Bacterium Ardenticatena maritima Strain 110S.</title>
        <authorList>
            <person name="Kawaichi S."/>
            <person name="Yoshida T."/>
            <person name="Sako Y."/>
            <person name="Nakamura R."/>
        </authorList>
    </citation>
    <scope>NUCLEOTIDE SEQUENCE [LARGE SCALE GENOMIC DNA]</scope>
    <source>
        <strain evidence="5">110S</strain>
    </source>
</reference>
<protein>
    <recommendedName>
        <fullName evidence="2">Glycoside hydrolase family 2 catalytic domain-containing protein</fullName>
    </recommendedName>
</protein>
<dbReference type="GO" id="GO:0005975">
    <property type="term" value="P:carbohydrate metabolic process"/>
    <property type="evidence" value="ECO:0007669"/>
    <property type="project" value="InterPro"/>
</dbReference>
<dbReference type="EMBL" id="LGKN01000003">
    <property type="protein sequence ID" value="KPL89124.1"/>
    <property type="molecule type" value="Genomic_DNA"/>
</dbReference>
<feature type="transmembrane region" description="Helical" evidence="1">
    <location>
        <begin position="545"/>
        <end position="564"/>
    </location>
</feature>
<evidence type="ECO:0000259" key="2">
    <source>
        <dbReference type="Pfam" id="PF02836"/>
    </source>
</evidence>
<name>A0A0M8K733_9CHLR</name>
<keyword evidence="5" id="KW-1185">Reference proteome</keyword>
<dbReference type="EMBL" id="BBZA01000116">
    <property type="protein sequence ID" value="GAP63153.1"/>
    <property type="molecule type" value="Genomic_DNA"/>
</dbReference>
<dbReference type="STRING" id="872965.SE16_00915"/>
<accession>A0A0M8K733</accession>
<reference evidence="4 6" key="2">
    <citation type="submission" date="2015-07" db="EMBL/GenBank/DDBJ databases">
        <title>Whole genome sequence of Ardenticatena maritima DSM 23922.</title>
        <authorList>
            <person name="Hemp J."/>
            <person name="Ward L.M."/>
            <person name="Pace L.A."/>
            <person name="Fischer W.W."/>
        </authorList>
    </citation>
    <scope>NUCLEOTIDE SEQUENCE [LARGE SCALE GENOMIC DNA]</scope>
    <source>
        <strain evidence="4 6">110S</strain>
    </source>
</reference>
<comment type="caution">
    <text evidence="3">The sequence shown here is derived from an EMBL/GenBank/DDBJ whole genome shotgun (WGS) entry which is preliminary data.</text>
</comment>
<dbReference type="SUPFAM" id="SSF51445">
    <property type="entry name" value="(Trans)glycosidases"/>
    <property type="match status" value="1"/>
</dbReference>
<dbReference type="InterPro" id="IPR045053">
    <property type="entry name" value="MAN-like"/>
</dbReference>
<feature type="domain" description="Glycoside hydrolase family 2 catalytic" evidence="2">
    <location>
        <begin position="339"/>
        <end position="525"/>
    </location>
</feature>
<dbReference type="Pfam" id="PF02836">
    <property type="entry name" value="Glyco_hydro_2_C"/>
    <property type="match status" value="1"/>
</dbReference>
<dbReference type="GO" id="GO:0004553">
    <property type="term" value="F:hydrolase activity, hydrolyzing O-glycosyl compounds"/>
    <property type="evidence" value="ECO:0007669"/>
    <property type="project" value="InterPro"/>
</dbReference>
<keyword evidence="1" id="KW-1133">Transmembrane helix</keyword>
<sequence length="577" mass="66017">MSISKHRLKLLLWLILSLVFGGIVYAVVAGVAALAAYFQQGADPAQALNIVPNKPPDLYVKLVWKPDDPDTGREMEPLTRRLIEGAYLRAWLQWNISHLRGQPYGLRTYFVGPTLDNVSETVRRVANDGWHMTQVDTEHTLTLHFYSADGSIASFTDENINIVQILEDEAGIQRLHEMTATYDVVMFLEDGNWRVRAWERRQARLLPNRLDPPHTDPLPGMVYAEGNRLMHDGKPFTVAGVNYYPADAPWSEFWTNYDAATVETDLLRIEDLGLNTLRIFIPFETFGGPTVDPLMRARLRDFLDRAEAHGLKVIVTLFDFRNDYAPLLWPHADRHLDAIVEPLSRHPAILAWDIKNEPDLDYEGTDPAIVNGWLTHVARRLRRLDPHHLITIGWAHAENADQLLDMVDVVSFHFYEDPATLPDAYAALHQRTTKPILLTEFGLSTWNSAFFPNGHTEAEQAAYIADVLRGVYASDMSGFLVWTLYDFEHVPRSVFGWQPWRRFPQAHMGILHSDGTPKPAAALVRPDAALDAPAPTPWARFFKPFWRSVYVVVVVGLFLLWRGARWWKRRRQRRMGL</sequence>
<evidence type="ECO:0000313" key="5">
    <source>
        <dbReference type="Proteomes" id="UP000037784"/>
    </source>
</evidence>
<dbReference type="PANTHER" id="PTHR31451">
    <property type="match status" value="1"/>
</dbReference>
<organism evidence="3 5">
    <name type="scientific">Ardenticatena maritima</name>
    <dbReference type="NCBI Taxonomy" id="872965"/>
    <lineage>
        <taxon>Bacteria</taxon>
        <taxon>Bacillati</taxon>
        <taxon>Chloroflexota</taxon>
        <taxon>Ardenticatenia</taxon>
        <taxon>Ardenticatenales</taxon>
        <taxon>Ardenticatenaceae</taxon>
        <taxon>Ardenticatena</taxon>
    </lineage>
</organism>
<dbReference type="Proteomes" id="UP000050502">
    <property type="component" value="Unassembled WGS sequence"/>
</dbReference>
<dbReference type="InterPro" id="IPR006103">
    <property type="entry name" value="Glyco_hydro_2_cat"/>
</dbReference>
<dbReference type="Gene3D" id="3.20.20.80">
    <property type="entry name" value="Glycosidases"/>
    <property type="match status" value="1"/>
</dbReference>
<dbReference type="AlphaFoldDB" id="A0A0M8K733"/>
<proteinExistence type="predicted"/>
<evidence type="ECO:0000256" key="1">
    <source>
        <dbReference type="SAM" id="Phobius"/>
    </source>
</evidence>
<evidence type="ECO:0000313" key="4">
    <source>
        <dbReference type="EMBL" id="KPL89124.1"/>
    </source>
</evidence>
<evidence type="ECO:0000313" key="3">
    <source>
        <dbReference type="EMBL" id="GAP63153.1"/>
    </source>
</evidence>